<sequence>MIIHKREFFIGMVLLLSFLVVLGVMMSPVMNGKTFIAYADELFNALTKGSTYAIPSVMKSAEKYTGKAFQTTLKARDDREAEQMSRLFTAAGATVKADGVKLAVSGDLGRVAKAALSDADMEFKNQGSSLKERYGMESRQAIYYWWNLFSALQKQYKAEAMAPEMSFTGSVMTKALEPAYNFEGIPATRVAEKPGITVFMLGFYVIYTIWYGFAMMFIFEGLGITATGGQKAEV</sequence>
<evidence type="ECO:0000313" key="2">
    <source>
        <dbReference type="EMBL" id="MQL53091.1"/>
    </source>
</evidence>
<dbReference type="AlphaFoldDB" id="A0A6N7IT33"/>
<dbReference type="OrthoDB" id="9779692at2"/>
<keyword evidence="1" id="KW-0472">Membrane</keyword>
<dbReference type="EMBL" id="WHYR01000038">
    <property type="protein sequence ID" value="MQL53091.1"/>
    <property type="molecule type" value="Genomic_DNA"/>
</dbReference>
<accession>A0A6N7IT33</accession>
<dbReference type="Proteomes" id="UP000441717">
    <property type="component" value="Unassembled WGS sequence"/>
</dbReference>
<feature type="transmembrane region" description="Helical" evidence="1">
    <location>
        <begin position="196"/>
        <end position="219"/>
    </location>
</feature>
<comment type="caution">
    <text evidence="2">The sequence shown here is derived from an EMBL/GenBank/DDBJ whole genome shotgun (WGS) entry which is preliminary data.</text>
</comment>
<keyword evidence="1" id="KW-1133">Transmembrane helix</keyword>
<evidence type="ECO:0000313" key="3">
    <source>
        <dbReference type="Proteomes" id="UP000441717"/>
    </source>
</evidence>
<protein>
    <submittedName>
        <fullName evidence="2">Uncharacterized protein</fullName>
    </submittedName>
</protein>
<organism evidence="2 3">
    <name type="scientific">Desulfofundulus thermobenzoicus</name>
    <dbReference type="NCBI Taxonomy" id="29376"/>
    <lineage>
        <taxon>Bacteria</taxon>
        <taxon>Bacillati</taxon>
        <taxon>Bacillota</taxon>
        <taxon>Clostridia</taxon>
        <taxon>Eubacteriales</taxon>
        <taxon>Peptococcaceae</taxon>
        <taxon>Desulfofundulus</taxon>
    </lineage>
</organism>
<keyword evidence="1" id="KW-0812">Transmembrane</keyword>
<proteinExistence type="predicted"/>
<gene>
    <name evidence="2" type="ORF">GFC01_12660</name>
</gene>
<keyword evidence="3" id="KW-1185">Reference proteome</keyword>
<evidence type="ECO:0000256" key="1">
    <source>
        <dbReference type="SAM" id="Phobius"/>
    </source>
</evidence>
<reference evidence="2 3" key="1">
    <citation type="submission" date="2019-10" db="EMBL/GenBank/DDBJ databases">
        <title>Comparative genomics of sulfur disproportionating microorganisms.</title>
        <authorList>
            <person name="Ward L.M."/>
            <person name="Bertran E."/>
            <person name="Johnston D."/>
        </authorList>
    </citation>
    <scope>NUCLEOTIDE SEQUENCE [LARGE SCALE GENOMIC DNA]</scope>
    <source>
        <strain evidence="2 3">DSM 14055</strain>
    </source>
</reference>
<name>A0A6N7IT33_9FIRM</name>
<dbReference type="RefSeq" id="WP_152947518.1">
    <property type="nucleotide sequence ID" value="NZ_WHYR01000038.1"/>
</dbReference>